<dbReference type="InterPro" id="IPR011055">
    <property type="entry name" value="Dup_hybrid_motif"/>
</dbReference>
<dbReference type="RefSeq" id="WP_171594816.1">
    <property type="nucleotide sequence ID" value="NZ_RZNH01000008.1"/>
</dbReference>
<keyword evidence="4" id="KW-1185">Reference proteome</keyword>
<feature type="signal peptide" evidence="1">
    <location>
        <begin position="1"/>
        <end position="22"/>
    </location>
</feature>
<dbReference type="Proteomes" id="UP000732105">
    <property type="component" value="Unassembled WGS sequence"/>
</dbReference>
<reference evidence="3 4" key="1">
    <citation type="submission" date="2018-12" db="EMBL/GenBank/DDBJ databases">
        <title>Marinifilum JC070 sp. nov., a marine bacterium isolated from Yongle Blue Hole in the South China Sea.</title>
        <authorList>
            <person name="Fu T."/>
        </authorList>
    </citation>
    <scope>NUCLEOTIDE SEQUENCE [LARGE SCALE GENOMIC DNA]</scope>
    <source>
        <strain evidence="3 4">JC070</strain>
    </source>
</reference>
<accession>A0ABX1WUD0</accession>
<organism evidence="3 4">
    <name type="scientific">Marinifilum caeruleilacunae</name>
    <dbReference type="NCBI Taxonomy" id="2499076"/>
    <lineage>
        <taxon>Bacteria</taxon>
        <taxon>Pseudomonadati</taxon>
        <taxon>Bacteroidota</taxon>
        <taxon>Bacteroidia</taxon>
        <taxon>Marinilabiliales</taxon>
        <taxon>Marinifilaceae</taxon>
    </lineage>
</organism>
<proteinExistence type="predicted"/>
<dbReference type="SUPFAM" id="SSF51261">
    <property type="entry name" value="Duplicated hybrid motif"/>
    <property type="match status" value="1"/>
</dbReference>
<gene>
    <name evidence="3" type="ORF">ELS83_06890</name>
</gene>
<comment type="caution">
    <text evidence="3">The sequence shown here is derived from an EMBL/GenBank/DDBJ whole genome shotgun (WGS) entry which is preliminary data.</text>
</comment>
<feature type="chain" id="PRO_5045382342" description="M23ase beta-sheet core domain-containing protein" evidence="1">
    <location>
        <begin position="23"/>
        <end position="316"/>
    </location>
</feature>
<evidence type="ECO:0000256" key="1">
    <source>
        <dbReference type="SAM" id="SignalP"/>
    </source>
</evidence>
<name>A0ABX1WUD0_9BACT</name>
<dbReference type="Gene3D" id="2.70.70.10">
    <property type="entry name" value="Glucose Permease (Domain IIA)"/>
    <property type="match status" value="1"/>
</dbReference>
<evidence type="ECO:0000313" key="3">
    <source>
        <dbReference type="EMBL" id="NOU59539.1"/>
    </source>
</evidence>
<dbReference type="CDD" id="cd09726">
    <property type="entry name" value="RAMP_I_III"/>
    <property type="match status" value="1"/>
</dbReference>
<keyword evidence="1" id="KW-0732">Signal</keyword>
<feature type="domain" description="M23ase beta-sheet core" evidence="2">
    <location>
        <begin position="150"/>
        <end position="248"/>
    </location>
</feature>
<dbReference type="InterPro" id="IPR016047">
    <property type="entry name" value="M23ase_b-sheet_dom"/>
</dbReference>
<evidence type="ECO:0000259" key="2">
    <source>
        <dbReference type="Pfam" id="PF01551"/>
    </source>
</evidence>
<dbReference type="CDD" id="cd12797">
    <property type="entry name" value="M23_peptidase"/>
    <property type="match status" value="1"/>
</dbReference>
<evidence type="ECO:0000313" key="4">
    <source>
        <dbReference type="Proteomes" id="UP000732105"/>
    </source>
</evidence>
<protein>
    <recommendedName>
        <fullName evidence="2">M23ase beta-sheet core domain-containing protein</fullName>
    </recommendedName>
</protein>
<sequence>MKKIQLACLFVLLLLISPKVLKSQISDVEITYQVNTDNSVDVNFKKQLVGTYLINIEFDQLSNCENYSSAKYTYSGTIRGRVGKVLTLKPKDPNMGIGFSFSYQYHRGKPFPKIKENFVYLLPFSKGTKVKVNHMNYLGKRFGKGAPDSWKAFQFITEKSEPVVAMRKGVVVEVKDQFVADTTKDFHYNDNVNEVLIEHRDGTLARYSCFKSGSICVKEGQTVHPNTKLGLTGWYSASKKRELHVFIYYLKIRMLEKLEDEENKQNAYAYIDPLFYHKGDKVNLLSGNLYVSDSNDELITQEFTRREKKKYSSSIQ</sequence>
<dbReference type="EMBL" id="RZNH01000008">
    <property type="protein sequence ID" value="NOU59539.1"/>
    <property type="molecule type" value="Genomic_DNA"/>
</dbReference>
<dbReference type="Pfam" id="PF01551">
    <property type="entry name" value="Peptidase_M23"/>
    <property type="match status" value="1"/>
</dbReference>